<name>A0A517L151_9PEZI</name>
<protein>
    <submittedName>
        <fullName evidence="1">Uncharacterized protein</fullName>
    </submittedName>
</protein>
<proteinExistence type="predicted"/>
<organism evidence="1 2">
    <name type="scientific">Venturia effusa</name>
    <dbReference type="NCBI Taxonomy" id="50376"/>
    <lineage>
        <taxon>Eukaryota</taxon>
        <taxon>Fungi</taxon>
        <taxon>Dikarya</taxon>
        <taxon>Ascomycota</taxon>
        <taxon>Pezizomycotina</taxon>
        <taxon>Dothideomycetes</taxon>
        <taxon>Pleosporomycetidae</taxon>
        <taxon>Venturiales</taxon>
        <taxon>Venturiaceae</taxon>
        <taxon>Venturia</taxon>
    </lineage>
</organism>
<sequence length="62" mass="7155">MPPYADREVAVFWNEDPNCYVECDQHTKFGEDLRVYRTADTIGGHPWCLCTTIEAWQGDISC</sequence>
<reference evidence="1 2" key="1">
    <citation type="submission" date="2019-07" db="EMBL/GenBank/DDBJ databases">
        <title>Finished genome of Venturia effusa.</title>
        <authorList>
            <person name="Young C.A."/>
            <person name="Cox M.P."/>
            <person name="Ganley A.R.D."/>
            <person name="David W.J."/>
        </authorList>
    </citation>
    <scope>NUCLEOTIDE SEQUENCE [LARGE SCALE GENOMIC DNA]</scope>
    <source>
        <strain evidence="2">albino</strain>
    </source>
</reference>
<evidence type="ECO:0000313" key="1">
    <source>
        <dbReference type="EMBL" id="QDS69362.1"/>
    </source>
</evidence>
<accession>A0A517L151</accession>
<dbReference type="EMBL" id="CP042187">
    <property type="protein sequence ID" value="QDS69362.1"/>
    <property type="molecule type" value="Genomic_DNA"/>
</dbReference>
<evidence type="ECO:0000313" key="2">
    <source>
        <dbReference type="Proteomes" id="UP000316270"/>
    </source>
</evidence>
<keyword evidence="2" id="KW-1185">Reference proteome</keyword>
<gene>
    <name evidence="1" type="ORF">FKW77_004218</name>
</gene>
<dbReference type="AlphaFoldDB" id="A0A517L151"/>
<dbReference type="Proteomes" id="UP000316270">
    <property type="component" value="Chromosome 3"/>
</dbReference>